<name>E3N516_CAERE</name>
<dbReference type="GO" id="GO:0042026">
    <property type="term" value="P:protein refolding"/>
    <property type="evidence" value="ECO:0007669"/>
    <property type="project" value="TreeGrafter"/>
</dbReference>
<keyword evidence="5" id="KW-1185">Reference proteome</keyword>
<dbReference type="STRING" id="31234.E3N516"/>
<dbReference type="GO" id="GO:0051082">
    <property type="term" value="F:unfolded protein binding"/>
    <property type="evidence" value="ECO:0007669"/>
    <property type="project" value="TreeGrafter"/>
</dbReference>
<organism evidence="5">
    <name type="scientific">Caenorhabditis remanei</name>
    <name type="common">Caenorhabditis vulgaris</name>
    <dbReference type="NCBI Taxonomy" id="31234"/>
    <lineage>
        <taxon>Eukaryota</taxon>
        <taxon>Metazoa</taxon>
        <taxon>Ecdysozoa</taxon>
        <taxon>Nematoda</taxon>
        <taxon>Chromadorea</taxon>
        <taxon>Rhabditida</taxon>
        <taxon>Rhabditina</taxon>
        <taxon>Rhabditomorpha</taxon>
        <taxon>Rhabditoidea</taxon>
        <taxon>Rhabditidae</taxon>
        <taxon>Peloderinae</taxon>
        <taxon>Caenorhabditis</taxon>
    </lineage>
</organism>
<feature type="domain" description="SHSP" evidence="3">
    <location>
        <begin position="46"/>
        <end position="151"/>
    </location>
</feature>
<dbReference type="AlphaFoldDB" id="E3N516"/>
<dbReference type="OrthoDB" id="1431247at2759"/>
<dbReference type="PANTHER" id="PTHR45640">
    <property type="entry name" value="HEAT SHOCK PROTEIN HSP-12.2-RELATED"/>
    <property type="match status" value="1"/>
</dbReference>
<dbReference type="Gene3D" id="2.60.40.790">
    <property type="match status" value="1"/>
</dbReference>
<dbReference type="GO" id="GO:0005634">
    <property type="term" value="C:nucleus"/>
    <property type="evidence" value="ECO:0007669"/>
    <property type="project" value="TreeGrafter"/>
</dbReference>
<evidence type="ECO:0000259" key="3">
    <source>
        <dbReference type="PROSITE" id="PS01031"/>
    </source>
</evidence>
<dbReference type="GO" id="GO:0009408">
    <property type="term" value="P:response to heat"/>
    <property type="evidence" value="ECO:0007669"/>
    <property type="project" value="TreeGrafter"/>
</dbReference>
<sequence>MKASYFFGIPTMIVLRSPFSNSSAIDNFFDELTGPVQLPYWRNADHSSFNFSDTVGEIINNESKFSVQVDVSHFKPEDLKIQLDGRELKIEGCQESKSEHGYSKRSFSRMILLPEDADLTAVKSAISNDGKLQIEARKKANTSRSIPINFVAKH</sequence>
<comment type="similarity">
    <text evidence="1 2">Belongs to the small heat shock protein (HSP20) family.</text>
</comment>
<evidence type="ECO:0000256" key="2">
    <source>
        <dbReference type="RuleBase" id="RU003616"/>
    </source>
</evidence>
<dbReference type="HOGENOM" id="CLU_095001_4_1_1"/>
<dbReference type="EMBL" id="DS268530">
    <property type="protein sequence ID" value="EFO86994.1"/>
    <property type="molecule type" value="Genomic_DNA"/>
</dbReference>
<dbReference type="InterPro" id="IPR002068">
    <property type="entry name" value="A-crystallin/Hsp20_dom"/>
</dbReference>
<evidence type="ECO:0000256" key="1">
    <source>
        <dbReference type="PROSITE-ProRule" id="PRU00285"/>
    </source>
</evidence>
<dbReference type="SUPFAM" id="SSF49764">
    <property type="entry name" value="HSP20-like chaperones"/>
    <property type="match status" value="1"/>
</dbReference>
<dbReference type="GO" id="GO:0005737">
    <property type="term" value="C:cytoplasm"/>
    <property type="evidence" value="ECO:0007669"/>
    <property type="project" value="TreeGrafter"/>
</dbReference>
<gene>
    <name evidence="4" type="ORF">CRE_19333</name>
</gene>
<dbReference type="GO" id="GO:0036498">
    <property type="term" value="P:IRE1-mediated unfolded protein response"/>
    <property type="evidence" value="ECO:0007669"/>
    <property type="project" value="TreeGrafter"/>
</dbReference>
<dbReference type="PROSITE" id="PS01031">
    <property type="entry name" value="SHSP"/>
    <property type="match status" value="1"/>
</dbReference>
<dbReference type="InterPro" id="IPR001436">
    <property type="entry name" value="Alpha-crystallin/sHSP_animal"/>
</dbReference>
<protein>
    <recommendedName>
        <fullName evidence="3">SHSP domain-containing protein</fullName>
    </recommendedName>
</protein>
<accession>E3N516</accession>
<dbReference type="eggNOG" id="KOG3591">
    <property type="taxonomic scope" value="Eukaryota"/>
</dbReference>
<proteinExistence type="inferred from homology"/>
<reference evidence="4" key="1">
    <citation type="submission" date="2007-07" db="EMBL/GenBank/DDBJ databases">
        <title>PCAP assembly of the Caenorhabditis remanei genome.</title>
        <authorList>
            <consortium name="The Caenorhabditis remanei Sequencing Consortium"/>
            <person name="Wilson R.K."/>
        </authorList>
    </citation>
    <scope>NUCLEOTIDE SEQUENCE [LARGE SCALE GENOMIC DNA]</scope>
    <source>
        <strain evidence="4">PB4641</strain>
    </source>
</reference>
<evidence type="ECO:0000313" key="5">
    <source>
        <dbReference type="Proteomes" id="UP000008281"/>
    </source>
</evidence>
<dbReference type="OMA" id="CEMDNAG"/>
<dbReference type="PANTHER" id="PTHR45640:SF21">
    <property type="entry name" value="HEAT SHOCK PROTEIN HSP-16.41-RELATED"/>
    <property type="match status" value="1"/>
</dbReference>
<dbReference type="Pfam" id="PF00011">
    <property type="entry name" value="HSP20"/>
    <property type="match status" value="1"/>
</dbReference>
<dbReference type="Proteomes" id="UP000008281">
    <property type="component" value="Unassembled WGS sequence"/>
</dbReference>
<evidence type="ECO:0000313" key="4">
    <source>
        <dbReference type="EMBL" id="EFO86994.1"/>
    </source>
</evidence>
<dbReference type="InParanoid" id="E3N516"/>
<dbReference type="CDD" id="cd06526">
    <property type="entry name" value="metazoan_ACD"/>
    <property type="match status" value="1"/>
</dbReference>
<dbReference type="InterPro" id="IPR008978">
    <property type="entry name" value="HSP20-like_chaperone"/>
</dbReference>